<dbReference type="RefSeq" id="XP_066080977.1">
    <property type="nucleotide sequence ID" value="XM_066224880.1"/>
</dbReference>
<organism evidence="1 2">
    <name type="scientific">Kwoniella europaea PYCC6329</name>
    <dbReference type="NCBI Taxonomy" id="1423913"/>
    <lineage>
        <taxon>Eukaryota</taxon>
        <taxon>Fungi</taxon>
        <taxon>Dikarya</taxon>
        <taxon>Basidiomycota</taxon>
        <taxon>Agaricomycotina</taxon>
        <taxon>Tremellomycetes</taxon>
        <taxon>Tremellales</taxon>
        <taxon>Cryptococcaceae</taxon>
        <taxon>Kwoniella</taxon>
    </lineage>
</organism>
<accession>A0AAX4KBV6</accession>
<dbReference type="EMBL" id="CP144089">
    <property type="protein sequence ID" value="WWD03010.1"/>
    <property type="molecule type" value="Genomic_DNA"/>
</dbReference>
<reference evidence="1 2" key="1">
    <citation type="submission" date="2024-01" db="EMBL/GenBank/DDBJ databases">
        <title>Comparative genomics of Cryptococcus and Kwoniella reveals pathogenesis evolution and contrasting modes of karyotype evolution via chromosome fusion or intercentromeric recombination.</title>
        <authorList>
            <person name="Coelho M.A."/>
            <person name="David-Palma M."/>
            <person name="Shea T."/>
            <person name="Bowers K."/>
            <person name="McGinley-Smith S."/>
            <person name="Mohammad A.W."/>
            <person name="Gnirke A."/>
            <person name="Yurkov A.M."/>
            <person name="Nowrousian M."/>
            <person name="Sun S."/>
            <person name="Cuomo C.A."/>
            <person name="Heitman J."/>
        </authorList>
    </citation>
    <scope>NUCLEOTIDE SEQUENCE [LARGE SCALE GENOMIC DNA]</scope>
    <source>
        <strain evidence="1 2">PYCC6329</strain>
    </source>
</reference>
<proteinExistence type="predicted"/>
<dbReference type="Proteomes" id="UP001358614">
    <property type="component" value="Chromosome 1"/>
</dbReference>
<dbReference type="AlphaFoldDB" id="A0AAX4KBV6"/>
<evidence type="ECO:0000313" key="2">
    <source>
        <dbReference type="Proteomes" id="UP001358614"/>
    </source>
</evidence>
<dbReference type="KEGG" id="ker:91099858"/>
<sequence length="140" mass="15820">MSFRFSSLSIEPIAGPSRRSLTIRKYATQPNGQNSNMSDMINRRAISSAWRALSPNQKLIFGGLVALGAYFEYSLLDRYVLGPIKLRKEEERRIKAEQNMGIEKAEGHKEVFLEENILDGLPYAPLSFQNSSVIEDVLLL</sequence>
<keyword evidence="2" id="KW-1185">Reference proteome</keyword>
<evidence type="ECO:0000313" key="1">
    <source>
        <dbReference type="EMBL" id="WWD03010.1"/>
    </source>
</evidence>
<name>A0AAX4KBV6_9TREE</name>
<protein>
    <submittedName>
        <fullName evidence="1">Uncharacterized protein</fullName>
    </submittedName>
</protein>
<gene>
    <name evidence="1" type="ORF">V865_001054</name>
</gene>
<dbReference type="GeneID" id="91099858"/>